<accession>A0A540NT90</accession>
<keyword evidence="2" id="KW-1185">Reference proteome</keyword>
<dbReference type="EMBL" id="VIEB01000005">
    <property type="protein sequence ID" value="TQE14227.1"/>
    <property type="molecule type" value="Genomic_DNA"/>
</dbReference>
<organism evidence="1 2">
    <name type="scientific">Malus baccata</name>
    <name type="common">Siberian crab apple</name>
    <name type="synonym">Pyrus baccata</name>
    <dbReference type="NCBI Taxonomy" id="106549"/>
    <lineage>
        <taxon>Eukaryota</taxon>
        <taxon>Viridiplantae</taxon>
        <taxon>Streptophyta</taxon>
        <taxon>Embryophyta</taxon>
        <taxon>Tracheophyta</taxon>
        <taxon>Spermatophyta</taxon>
        <taxon>Magnoliopsida</taxon>
        <taxon>eudicotyledons</taxon>
        <taxon>Gunneridae</taxon>
        <taxon>Pentapetalae</taxon>
        <taxon>rosids</taxon>
        <taxon>fabids</taxon>
        <taxon>Rosales</taxon>
        <taxon>Rosaceae</taxon>
        <taxon>Amygdaloideae</taxon>
        <taxon>Maleae</taxon>
        <taxon>Malus</taxon>
    </lineage>
</organism>
<protein>
    <submittedName>
        <fullName evidence="1">Uncharacterized protein</fullName>
    </submittedName>
</protein>
<reference evidence="1 2" key="1">
    <citation type="journal article" date="2019" name="G3 (Bethesda)">
        <title>Sequencing of a Wild Apple (Malus baccata) Genome Unravels the Differences Between Cultivated and Wild Apple Species Regarding Disease Resistance and Cold Tolerance.</title>
        <authorList>
            <person name="Chen X."/>
        </authorList>
    </citation>
    <scope>NUCLEOTIDE SEQUENCE [LARGE SCALE GENOMIC DNA]</scope>
    <source>
        <strain evidence="2">cv. Shandingzi</strain>
        <tissue evidence="1">Leaves</tissue>
    </source>
</reference>
<name>A0A540NT90_MALBA</name>
<gene>
    <name evidence="1" type="ORF">C1H46_000146</name>
</gene>
<dbReference type="Proteomes" id="UP000315295">
    <property type="component" value="Unassembled WGS sequence"/>
</dbReference>
<evidence type="ECO:0000313" key="2">
    <source>
        <dbReference type="Proteomes" id="UP000315295"/>
    </source>
</evidence>
<dbReference type="AlphaFoldDB" id="A0A540NT90"/>
<evidence type="ECO:0000313" key="1">
    <source>
        <dbReference type="EMBL" id="TQE14227.1"/>
    </source>
</evidence>
<comment type="caution">
    <text evidence="1">The sequence shown here is derived from an EMBL/GenBank/DDBJ whole genome shotgun (WGS) entry which is preliminary data.</text>
</comment>
<sequence length="133" mass="14626">MSAMYSLIPLSAAYALECHSRTSTCASIAFATTTKGTRTTATSSSESSRSNIIREDSINQRYIIVVPLLRFVEESNEDWVVQELGADHEPFHLVVDIDRDVAIRDYQFSSGGSPAPELHTERFVSARDGGGVR</sequence>
<proteinExistence type="predicted"/>